<protein>
    <submittedName>
        <fullName evidence="1">Uncharacterized protein</fullName>
    </submittedName>
</protein>
<dbReference type="Gramene" id="RZC62304">
    <property type="protein sequence ID" value="RZC62304"/>
    <property type="gene ID" value="C5167_024060"/>
</dbReference>
<proteinExistence type="predicted"/>
<gene>
    <name evidence="1" type="ORF">C5167_024060</name>
</gene>
<sequence>MLALAKLVEEMTSIEAKDYIIELKRNRLYKWMGEVQCDLYDFFHSSEYKCPKEFKEWMIWKQLDQLTKHTMTKIIKRSELEERAYEVYLRVRMMSKESGNLRKEEYPRGELHRLLSSLRSNMELPLEVLASDRKVVEHEDDYQGA</sequence>
<evidence type="ECO:0000313" key="1">
    <source>
        <dbReference type="EMBL" id="RZC62304.1"/>
    </source>
</evidence>
<dbReference type="EMBL" id="CM010719">
    <property type="protein sequence ID" value="RZC62304.1"/>
    <property type="molecule type" value="Genomic_DNA"/>
</dbReference>
<dbReference type="Proteomes" id="UP000316621">
    <property type="component" value="Chromosome 5"/>
</dbReference>
<organism evidence="1 2">
    <name type="scientific">Papaver somniferum</name>
    <name type="common">Opium poppy</name>
    <dbReference type="NCBI Taxonomy" id="3469"/>
    <lineage>
        <taxon>Eukaryota</taxon>
        <taxon>Viridiplantae</taxon>
        <taxon>Streptophyta</taxon>
        <taxon>Embryophyta</taxon>
        <taxon>Tracheophyta</taxon>
        <taxon>Spermatophyta</taxon>
        <taxon>Magnoliopsida</taxon>
        <taxon>Ranunculales</taxon>
        <taxon>Papaveraceae</taxon>
        <taxon>Papaveroideae</taxon>
        <taxon>Papaver</taxon>
    </lineage>
</organism>
<dbReference type="AlphaFoldDB" id="A0A4Y7JMG8"/>
<accession>A0A4Y7JMG8</accession>
<keyword evidence="2" id="KW-1185">Reference proteome</keyword>
<name>A0A4Y7JMG8_PAPSO</name>
<reference evidence="1 2" key="1">
    <citation type="journal article" date="2018" name="Science">
        <title>The opium poppy genome and morphinan production.</title>
        <authorList>
            <person name="Guo L."/>
            <person name="Winzer T."/>
            <person name="Yang X."/>
            <person name="Li Y."/>
            <person name="Ning Z."/>
            <person name="He Z."/>
            <person name="Teodor R."/>
            <person name="Lu Y."/>
            <person name="Bowser T.A."/>
            <person name="Graham I.A."/>
            <person name="Ye K."/>
        </authorList>
    </citation>
    <scope>NUCLEOTIDE SEQUENCE [LARGE SCALE GENOMIC DNA]</scope>
    <source>
        <strain evidence="2">cv. HN1</strain>
        <tissue evidence="1">Leaves</tissue>
    </source>
</reference>
<evidence type="ECO:0000313" key="2">
    <source>
        <dbReference type="Proteomes" id="UP000316621"/>
    </source>
</evidence>